<name>A0ACC1K890_9FUNG</name>
<evidence type="ECO:0000313" key="2">
    <source>
        <dbReference type="Proteomes" id="UP001140234"/>
    </source>
</evidence>
<reference evidence="1" key="1">
    <citation type="submission" date="2022-07" db="EMBL/GenBank/DDBJ databases">
        <title>Phylogenomic reconstructions and comparative analyses of Kickxellomycotina fungi.</title>
        <authorList>
            <person name="Reynolds N.K."/>
            <person name="Stajich J.E."/>
            <person name="Barry K."/>
            <person name="Grigoriev I.V."/>
            <person name="Crous P."/>
            <person name="Smith M.E."/>
        </authorList>
    </citation>
    <scope>NUCLEOTIDE SEQUENCE</scope>
    <source>
        <strain evidence="1">CBS 109366</strain>
    </source>
</reference>
<proteinExistence type="predicted"/>
<dbReference type="EMBL" id="JANBUJ010000035">
    <property type="protein sequence ID" value="KAJ2775151.1"/>
    <property type="molecule type" value="Genomic_DNA"/>
</dbReference>
<comment type="caution">
    <text evidence="1">The sequence shown here is derived from an EMBL/GenBank/DDBJ whole genome shotgun (WGS) entry which is preliminary data.</text>
</comment>
<keyword evidence="2" id="KW-1185">Reference proteome</keyword>
<dbReference type="Proteomes" id="UP001140234">
    <property type="component" value="Unassembled WGS sequence"/>
</dbReference>
<evidence type="ECO:0000313" key="1">
    <source>
        <dbReference type="EMBL" id="KAJ2775151.1"/>
    </source>
</evidence>
<accession>A0ACC1K890</accession>
<sequence>MSSYAKSSGRSYGSYGGGQPQGGSDPGSRPSGGAHGGSDGHRSSSAGIRAHASASRQSRAAPASRYQRQAGNDVDDDEELDMIKGQITRAKMDTLESTRNSLRTLEQTDKVATATLTKLGQQTEQILNIDRKMEQTSITAQDSVAETSRLRTLNKSIFHFNVNNPFTKGKRREAEAAKNEERRQRELQINERRIKGVQASQRRTDTLTGANGPRVTRPAGCMDTSGRIVSTGGPGSSERSRYALEDEDPEIEDEIDSNMKDISRAVGRLKDMSLATRAEIKAQERPLQRIVDNADKTSAHVGLASFHLNKIK</sequence>
<organism evidence="1 2">
    <name type="scientific">Coemansia nantahalensis</name>
    <dbReference type="NCBI Taxonomy" id="2789366"/>
    <lineage>
        <taxon>Eukaryota</taxon>
        <taxon>Fungi</taxon>
        <taxon>Fungi incertae sedis</taxon>
        <taxon>Zoopagomycota</taxon>
        <taxon>Kickxellomycotina</taxon>
        <taxon>Kickxellomycetes</taxon>
        <taxon>Kickxellales</taxon>
        <taxon>Kickxellaceae</taxon>
        <taxon>Coemansia</taxon>
    </lineage>
</organism>
<gene>
    <name evidence="1" type="primary">SEC9</name>
    <name evidence="1" type="ORF">IWQ57_000519</name>
</gene>
<protein>
    <submittedName>
        <fullName evidence="1">Protein transport protein S9 plasma membrane t-SNARE</fullName>
    </submittedName>
</protein>